<dbReference type="EMBL" id="JAUJYN010000008">
    <property type="protein sequence ID" value="KAK1265726.1"/>
    <property type="molecule type" value="Genomic_DNA"/>
</dbReference>
<accession>A0AAV9ANJ8</accession>
<dbReference type="SUPFAM" id="SSF46689">
    <property type="entry name" value="Homeodomain-like"/>
    <property type="match status" value="2"/>
</dbReference>
<evidence type="ECO:0000256" key="5">
    <source>
        <dbReference type="ARBA" id="ARBA00023163"/>
    </source>
</evidence>
<dbReference type="FunFam" id="1.10.10.60:FF:000324">
    <property type="entry name" value="Transcription factor MYB3R-2"/>
    <property type="match status" value="1"/>
</dbReference>
<evidence type="ECO:0000313" key="10">
    <source>
        <dbReference type="EMBL" id="KAK1265726.1"/>
    </source>
</evidence>
<comment type="subcellular location">
    <subcellularLocation>
        <location evidence="1">Nucleus</location>
    </subcellularLocation>
</comment>
<keyword evidence="3" id="KW-0805">Transcription regulation</keyword>
<name>A0AAV9ANJ8_ACOGR</name>
<evidence type="ECO:0000256" key="4">
    <source>
        <dbReference type="ARBA" id="ARBA00023125"/>
    </source>
</evidence>
<dbReference type="GO" id="GO:0000981">
    <property type="term" value="F:DNA-binding transcription factor activity, RNA polymerase II-specific"/>
    <property type="evidence" value="ECO:0007669"/>
    <property type="project" value="TreeGrafter"/>
</dbReference>
<feature type="region of interest" description="Disordered" evidence="7">
    <location>
        <begin position="526"/>
        <end position="549"/>
    </location>
</feature>
<evidence type="ECO:0000259" key="9">
    <source>
        <dbReference type="PROSITE" id="PS51294"/>
    </source>
</evidence>
<dbReference type="PANTHER" id="PTHR45614">
    <property type="entry name" value="MYB PROTEIN-RELATED"/>
    <property type="match status" value="1"/>
</dbReference>
<dbReference type="FunFam" id="1.10.10.60:FF:000010">
    <property type="entry name" value="Transcriptional activator Myb isoform A"/>
    <property type="match status" value="1"/>
</dbReference>
<protein>
    <submittedName>
        <fullName evidence="10">Myb-related protein 3R-1</fullName>
    </submittedName>
</protein>
<dbReference type="InterPro" id="IPR001005">
    <property type="entry name" value="SANT/Myb"/>
</dbReference>
<dbReference type="InterPro" id="IPR050560">
    <property type="entry name" value="MYB_TF"/>
</dbReference>
<gene>
    <name evidence="10" type="ORF">QJS04_geneDACA011269</name>
</gene>
<feature type="compositionally biased region" description="Basic and acidic residues" evidence="7">
    <location>
        <begin position="436"/>
        <end position="456"/>
    </location>
</feature>
<evidence type="ECO:0000256" key="3">
    <source>
        <dbReference type="ARBA" id="ARBA00023015"/>
    </source>
</evidence>
<feature type="domain" description="HTH myb-type" evidence="9">
    <location>
        <begin position="92"/>
        <end position="147"/>
    </location>
</feature>
<sequence>MKYPTAPSPPGRVPFEVQNRCHPEITDSFNSRFPSRTSGPIRRAKGGWTTIEDETLRNAVQVHNGRCWKKIAEYFPHRTEVQCLHRWQKVLNPELIKGPWTREEDDKIIELVAKYGPTKWSLIAQALPGRIGKQCRERWHNHLNPIIKKDAWTLEEELALMNAHKIHGNKWAEIAKVLPGRTDNSIKNHWNSSLKKKSDFYVATGQLSSTPPPSTLSDSKEIVKPYSGNLLVCSNKGFRTNNQALSRSAIPIPSSVPKDESKFKGRIYQPEPLSIQFSNSDATDDLQVQLRGMNPHSHAVASTREASEFDFSCNKYDSGSIENSAIQNADKDSRGGISHSEESTFGSLYYEPPQLENCRVILESVSQDVSSLMQQTSLLTQPIECFTPCVNSIHSHPQSVESILKSAAKTFLNTPSIFRRRKREMQTPEPAISNARTDEEKIPDDLSTPVERERTARSGRQSKLHRLKSPCNGNGGDGLYQWKDYDFSPPYRLRSKRTRLFKSVEKQLEFTLEEDDFNLNKKHESFALKGKPDGTHSNVEHTRVDGENQ</sequence>
<dbReference type="Pfam" id="PF00249">
    <property type="entry name" value="Myb_DNA-binding"/>
    <property type="match status" value="3"/>
</dbReference>
<keyword evidence="11" id="KW-1185">Reference proteome</keyword>
<evidence type="ECO:0000256" key="6">
    <source>
        <dbReference type="ARBA" id="ARBA00023242"/>
    </source>
</evidence>
<feature type="domain" description="Myb-like" evidence="8">
    <location>
        <begin position="144"/>
        <end position="194"/>
    </location>
</feature>
<dbReference type="InterPro" id="IPR009057">
    <property type="entry name" value="Homeodomain-like_sf"/>
</dbReference>
<keyword evidence="2" id="KW-0677">Repeat</keyword>
<keyword evidence="4" id="KW-0238">DNA-binding</keyword>
<evidence type="ECO:0000256" key="1">
    <source>
        <dbReference type="ARBA" id="ARBA00004123"/>
    </source>
</evidence>
<evidence type="ECO:0000259" key="8">
    <source>
        <dbReference type="PROSITE" id="PS50090"/>
    </source>
</evidence>
<dbReference type="GO" id="GO:0000978">
    <property type="term" value="F:RNA polymerase II cis-regulatory region sequence-specific DNA binding"/>
    <property type="evidence" value="ECO:0007669"/>
    <property type="project" value="TreeGrafter"/>
</dbReference>
<dbReference type="Gene3D" id="1.10.10.60">
    <property type="entry name" value="Homeodomain-like"/>
    <property type="match status" value="3"/>
</dbReference>
<reference evidence="10" key="1">
    <citation type="journal article" date="2023" name="Nat. Commun.">
        <title>Diploid and tetraploid genomes of Acorus and the evolution of monocots.</title>
        <authorList>
            <person name="Ma L."/>
            <person name="Liu K.W."/>
            <person name="Li Z."/>
            <person name="Hsiao Y.Y."/>
            <person name="Qi Y."/>
            <person name="Fu T."/>
            <person name="Tang G.D."/>
            <person name="Zhang D."/>
            <person name="Sun W.H."/>
            <person name="Liu D.K."/>
            <person name="Li Y."/>
            <person name="Chen G.Z."/>
            <person name="Liu X.D."/>
            <person name="Liao X.Y."/>
            <person name="Jiang Y.T."/>
            <person name="Yu X."/>
            <person name="Hao Y."/>
            <person name="Huang J."/>
            <person name="Zhao X.W."/>
            <person name="Ke S."/>
            <person name="Chen Y.Y."/>
            <person name="Wu W.L."/>
            <person name="Hsu J.L."/>
            <person name="Lin Y.F."/>
            <person name="Huang M.D."/>
            <person name="Li C.Y."/>
            <person name="Huang L."/>
            <person name="Wang Z.W."/>
            <person name="Zhao X."/>
            <person name="Zhong W.Y."/>
            <person name="Peng D.H."/>
            <person name="Ahmad S."/>
            <person name="Lan S."/>
            <person name="Zhang J.S."/>
            <person name="Tsai W.C."/>
            <person name="Van de Peer Y."/>
            <person name="Liu Z.J."/>
        </authorList>
    </citation>
    <scope>NUCLEOTIDE SEQUENCE</scope>
    <source>
        <strain evidence="10">SCP</strain>
    </source>
</reference>
<dbReference type="SMART" id="SM00717">
    <property type="entry name" value="SANT"/>
    <property type="match status" value="3"/>
</dbReference>
<keyword evidence="6" id="KW-0539">Nucleus</keyword>
<dbReference type="Proteomes" id="UP001179952">
    <property type="component" value="Unassembled WGS sequence"/>
</dbReference>
<feature type="domain" description="Myb-like" evidence="8">
    <location>
        <begin position="92"/>
        <end position="143"/>
    </location>
</feature>
<dbReference type="PROSITE" id="PS51294">
    <property type="entry name" value="HTH_MYB"/>
    <property type="match status" value="3"/>
</dbReference>
<proteinExistence type="predicted"/>
<reference evidence="10" key="2">
    <citation type="submission" date="2023-06" db="EMBL/GenBank/DDBJ databases">
        <authorList>
            <person name="Ma L."/>
            <person name="Liu K.-W."/>
            <person name="Li Z."/>
            <person name="Hsiao Y.-Y."/>
            <person name="Qi Y."/>
            <person name="Fu T."/>
            <person name="Tang G."/>
            <person name="Zhang D."/>
            <person name="Sun W.-H."/>
            <person name="Liu D.-K."/>
            <person name="Li Y."/>
            <person name="Chen G.-Z."/>
            <person name="Liu X.-D."/>
            <person name="Liao X.-Y."/>
            <person name="Jiang Y.-T."/>
            <person name="Yu X."/>
            <person name="Hao Y."/>
            <person name="Huang J."/>
            <person name="Zhao X.-W."/>
            <person name="Ke S."/>
            <person name="Chen Y.-Y."/>
            <person name="Wu W.-L."/>
            <person name="Hsu J.-L."/>
            <person name="Lin Y.-F."/>
            <person name="Huang M.-D."/>
            <person name="Li C.-Y."/>
            <person name="Huang L."/>
            <person name="Wang Z.-W."/>
            <person name="Zhao X."/>
            <person name="Zhong W.-Y."/>
            <person name="Peng D.-H."/>
            <person name="Ahmad S."/>
            <person name="Lan S."/>
            <person name="Zhang J.-S."/>
            <person name="Tsai W.-C."/>
            <person name="Van De Peer Y."/>
            <person name="Liu Z.-J."/>
        </authorList>
    </citation>
    <scope>NUCLEOTIDE SEQUENCE</scope>
    <source>
        <strain evidence="10">SCP</strain>
        <tissue evidence="10">Leaves</tissue>
    </source>
</reference>
<evidence type="ECO:0000313" key="11">
    <source>
        <dbReference type="Proteomes" id="UP001179952"/>
    </source>
</evidence>
<dbReference type="CDD" id="cd00167">
    <property type="entry name" value="SANT"/>
    <property type="match status" value="3"/>
</dbReference>
<evidence type="ECO:0000256" key="2">
    <source>
        <dbReference type="ARBA" id="ARBA00022737"/>
    </source>
</evidence>
<evidence type="ECO:0000256" key="7">
    <source>
        <dbReference type="SAM" id="MobiDB-lite"/>
    </source>
</evidence>
<dbReference type="AlphaFoldDB" id="A0AAV9ANJ8"/>
<keyword evidence="5" id="KW-0804">Transcription</keyword>
<dbReference type="PANTHER" id="PTHR45614:SF194">
    <property type="entry name" value="TRANSCRIPTION FACTOR MYB3R-3-RELATED"/>
    <property type="match status" value="1"/>
</dbReference>
<feature type="domain" description="Myb-like" evidence="8">
    <location>
        <begin position="40"/>
        <end position="91"/>
    </location>
</feature>
<feature type="domain" description="HTH myb-type" evidence="9">
    <location>
        <begin position="148"/>
        <end position="198"/>
    </location>
</feature>
<dbReference type="InterPro" id="IPR017930">
    <property type="entry name" value="Myb_dom"/>
</dbReference>
<comment type="caution">
    <text evidence="10">The sequence shown here is derived from an EMBL/GenBank/DDBJ whole genome shotgun (WGS) entry which is preliminary data.</text>
</comment>
<dbReference type="GO" id="GO:0005634">
    <property type="term" value="C:nucleus"/>
    <property type="evidence" value="ECO:0007669"/>
    <property type="project" value="UniProtKB-SubCell"/>
</dbReference>
<organism evidence="10 11">
    <name type="scientific">Acorus gramineus</name>
    <name type="common">Dwarf sweet flag</name>
    <dbReference type="NCBI Taxonomy" id="55184"/>
    <lineage>
        <taxon>Eukaryota</taxon>
        <taxon>Viridiplantae</taxon>
        <taxon>Streptophyta</taxon>
        <taxon>Embryophyta</taxon>
        <taxon>Tracheophyta</taxon>
        <taxon>Spermatophyta</taxon>
        <taxon>Magnoliopsida</taxon>
        <taxon>Liliopsida</taxon>
        <taxon>Acoraceae</taxon>
        <taxon>Acorus</taxon>
    </lineage>
</organism>
<feature type="domain" description="HTH myb-type" evidence="9">
    <location>
        <begin position="45"/>
        <end position="91"/>
    </location>
</feature>
<dbReference type="FunFam" id="1.10.10.60:FF:000016">
    <property type="entry name" value="Transcriptional activator Myb isoform A"/>
    <property type="match status" value="1"/>
</dbReference>
<dbReference type="PROSITE" id="PS50090">
    <property type="entry name" value="MYB_LIKE"/>
    <property type="match status" value="3"/>
</dbReference>
<feature type="region of interest" description="Disordered" evidence="7">
    <location>
        <begin position="424"/>
        <end position="471"/>
    </location>
</feature>